<protein>
    <submittedName>
        <fullName evidence="2">Uncharacterized protein</fullName>
    </submittedName>
</protein>
<name>A0A0J9U0Q9_DROSI</name>
<reference evidence="2" key="3">
    <citation type="submission" date="2015-04" db="EMBL/GenBank/DDBJ databases">
        <authorList>
            <consortium name="FlyBase"/>
        </authorList>
    </citation>
    <scope>NUCLEOTIDE SEQUENCE</scope>
    <source>
        <strain evidence="2">W501</strain>
    </source>
</reference>
<feature type="transmembrane region" description="Helical" evidence="1">
    <location>
        <begin position="125"/>
        <end position="146"/>
    </location>
</feature>
<sequence length="156" mass="17861">MKCTIRKCCCWELRWGALIIVLVDMIVTAAVVLETKYLAYNEDWWIDHDIGTLEVSCTSTYYVWIITLVIHFTHLMSCVLVIGSVWVQSKNLVIGYLITGAIRIVYDLIFFIYVCVAIGSVILTLFLIIGGFGVAIYCWIVAYSWFKMIESPNRVN</sequence>
<feature type="transmembrane region" description="Helical" evidence="1">
    <location>
        <begin position="61"/>
        <end position="87"/>
    </location>
</feature>
<evidence type="ECO:0000256" key="1">
    <source>
        <dbReference type="SAM" id="Phobius"/>
    </source>
</evidence>
<feature type="transmembrane region" description="Helical" evidence="1">
    <location>
        <begin position="12"/>
        <end position="33"/>
    </location>
</feature>
<dbReference type="AlphaFoldDB" id="A0A0J9U0Q9"/>
<feature type="transmembrane region" description="Helical" evidence="1">
    <location>
        <begin position="94"/>
        <end position="119"/>
    </location>
</feature>
<keyword evidence="1" id="KW-1133">Transmembrane helix</keyword>
<organism evidence="2">
    <name type="scientific">Drosophila simulans</name>
    <name type="common">Fruit fly</name>
    <dbReference type="NCBI Taxonomy" id="7240"/>
    <lineage>
        <taxon>Eukaryota</taxon>
        <taxon>Metazoa</taxon>
        <taxon>Ecdysozoa</taxon>
        <taxon>Arthropoda</taxon>
        <taxon>Hexapoda</taxon>
        <taxon>Insecta</taxon>
        <taxon>Pterygota</taxon>
        <taxon>Neoptera</taxon>
        <taxon>Endopterygota</taxon>
        <taxon>Diptera</taxon>
        <taxon>Brachycera</taxon>
        <taxon>Muscomorpha</taxon>
        <taxon>Ephydroidea</taxon>
        <taxon>Drosophilidae</taxon>
        <taxon>Drosophila</taxon>
        <taxon>Sophophora</taxon>
    </lineage>
</organism>
<evidence type="ECO:0000313" key="2">
    <source>
        <dbReference type="EMBL" id="KMY93435.1"/>
    </source>
</evidence>
<dbReference type="Proteomes" id="UP000035880">
    <property type="component" value="Chromosome 2R"/>
</dbReference>
<gene>
    <name evidence="2" type="primary">Dsim\GD25782</name>
    <name evidence="2" type="ORF">Dsimw501_GD25782</name>
</gene>
<keyword evidence="1" id="KW-0472">Membrane</keyword>
<reference evidence="2" key="2">
    <citation type="submission" date="2014-06" db="EMBL/GenBank/DDBJ databases">
        <authorList>
            <person name="Hu T."/>
            <person name="Eisen M.B."/>
            <person name="Thornton K.R."/>
            <person name="Andolfatto P."/>
        </authorList>
    </citation>
    <scope>NUCLEOTIDE SEQUENCE</scope>
    <source>
        <strain evidence="2">W501</strain>
    </source>
</reference>
<keyword evidence="1" id="KW-0812">Transmembrane</keyword>
<reference evidence="2" key="1">
    <citation type="journal article" date="2013" name="Genome Res.">
        <title>A second-generation assembly of the Drosophila simulans genome provides new insights into patterns of lineage-specific divergence.</title>
        <authorList>
            <person name="Hu T.T."/>
            <person name="Eisen M.B."/>
            <person name="Thornton K.R."/>
            <person name="Andolfatto P."/>
        </authorList>
    </citation>
    <scope>NUCLEOTIDE SEQUENCE [LARGE SCALE GENOMIC DNA]</scope>
    <source>
        <strain evidence="2">W501</strain>
    </source>
</reference>
<dbReference type="KEGG" id="dsi:Dsimw501_GD25782"/>
<accession>A0A0J9U0Q9</accession>
<dbReference type="EMBL" id="CM002911">
    <property type="protein sequence ID" value="KMY93435.1"/>
    <property type="molecule type" value="Genomic_DNA"/>
</dbReference>
<dbReference type="OrthoDB" id="7868860at2759"/>
<proteinExistence type="predicted"/>
<dbReference type="Bgee" id="FBgn0197063">
    <property type="expression patterns" value="Expressed in male reproductive system and 2 other cell types or tissues"/>
</dbReference>